<dbReference type="GO" id="GO:0005576">
    <property type="term" value="C:extracellular region"/>
    <property type="evidence" value="ECO:0007669"/>
    <property type="project" value="InterPro"/>
</dbReference>
<comment type="caution">
    <text evidence="10">The sequence shown here is derived from an EMBL/GenBank/DDBJ whole genome shotgun (WGS) entry which is preliminary data.</text>
</comment>
<feature type="chain" id="PRO_5023963909" description="Expansin" evidence="7">
    <location>
        <begin position="22"/>
        <end position="249"/>
    </location>
</feature>
<evidence type="ECO:0000256" key="4">
    <source>
        <dbReference type="ARBA" id="ARBA00022729"/>
    </source>
</evidence>
<dbReference type="SUPFAM" id="SSF49590">
    <property type="entry name" value="PHL pollen allergen"/>
    <property type="match status" value="1"/>
</dbReference>
<dbReference type="Gene3D" id="2.40.40.10">
    <property type="entry name" value="RlpA-like domain"/>
    <property type="match status" value="1"/>
</dbReference>
<dbReference type="InterPro" id="IPR002963">
    <property type="entry name" value="Expansin"/>
</dbReference>
<evidence type="ECO:0000256" key="6">
    <source>
        <dbReference type="ARBA" id="ARBA00023180"/>
    </source>
</evidence>
<evidence type="ECO:0000256" key="1">
    <source>
        <dbReference type="ARBA" id="ARBA00005392"/>
    </source>
</evidence>
<evidence type="ECO:0000256" key="5">
    <source>
        <dbReference type="ARBA" id="ARBA00023136"/>
    </source>
</evidence>
<comment type="similarity">
    <text evidence="1 7">Belongs to the expansin family. Expansin A subfamily.</text>
</comment>
<dbReference type="Pfam" id="PF01357">
    <property type="entry name" value="Expansin_C"/>
    <property type="match status" value="1"/>
</dbReference>
<comment type="subcellular location">
    <subcellularLocation>
        <location evidence="7">Secreted</location>
        <location evidence="7">Cell wall</location>
    </subcellularLocation>
    <subcellularLocation>
        <location evidence="7">Membrane</location>
        <topology evidence="7">Peripheral membrane protein</topology>
    </subcellularLocation>
</comment>
<keyword evidence="4 7" id="KW-0732">Signal</keyword>
<dbReference type="SMART" id="SM00837">
    <property type="entry name" value="DPBB_1"/>
    <property type="match status" value="1"/>
</dbReference>
<feature type="domain" description="Expansin-like EG45" evidence="8">
    <location>
        <begin position="41"/>
        <end position="154"/>
    </location>
</feature>
<organism evidence="10 11">
    <name type="scientific">Eragrostis curvula</name>
    <name type="common">weeping love grass</name>
    <dbReference type="NCBI Taxonomy" id="38414"/>
    <lineage>
        <taxon>Eukaryota</taxon>
        <taxon>Viridiplantae</taxon>
        <taxon>Streptophyta</taxon>
        <taxon>Embryophyta</taxon>
        <taxon>Tracheophyta</taxon>
        <taxon>Spermatophyta</taxon>
        <taxon>Magnoliopsida</taxon>
        <taxon>Liliopsida</taxon>
        <taxon>Poales</taxon>
        <taxon>Poaceae</taxon>
        <taxon>PACMAD clade</taxon>
        <taxon>Chloridoideae</taxon>
        <taxon>Eragrostideae</taxon>
        <taxon>Eragrostidinae</taxon>
        <taxon>Eragrostis</taxon>
    </lineage>
</organism>
<name>A0A5J9VAZ4_9POAL</name>
<dbReference type="Gramene" id="TVU33289">
    <property type="protein sequence ID" value="TVU33289"/>
    <property type="gene ID" value="EJB05_25082"/>
</dbReference>
<dbReference type="InterPro" id="IPR007118">
    <property type="entry name" value="Expan_Lol_pI"/>
</dbReference>
<evidence type="ECO:0000256" key="2">
    <source>
        <dbReference type="ARBA" id="ARBA00022512"/>
    </source>
</evidence>
<keyword evidence="5" id="KW-0472">Membrane</keyword>
<dbReference type="InterPro" id="IPR007117">
    <property type="entry name" value="Expansin_CBD"/>
</dbReference>
<protein>
    <recommendedName>
        <fullName evidence="7">Expansin</fullName>
    </recommendedName>
</protein>
<comment type="function">
    <text evidence="7">Causes loosening and extension of plant cell walls by disrupting non-covalent bonding between cellulose microfibrils and matrix glucans. No enzymatic activity has been found.</text>
</comment>
<dbReference type="EMBL" id="RWGY01000011">
    <property type="protein sequence ID" value="TVU33289.1"/>
    <property type="molecule type" value="Genomic_DNA"/>
</dbReference>
<dbReference type="SUPFAM" id="SSF50685">
    <property type="entry name" value="Barwin-like endoglucanases"/>
    <property type="match status" value="1"/>
</dbReference>
<dbReference type="InterPro" id="IPR036908">
    <property type="entry name" value="RlpA-like_sf"/>
</dbReference>
<dbReference type="Proteomes" id="UP000324897">
    <property type="component" value="Chromosome 1"/>
</dbReference>
<dbReference type="CDD" id="cd22274">
    <property type="entry name" value="DPBB_EXPA_N"/>
    <property type="match status" value="1"/>
</dbReference>
<reference evidence="10 11" key="1">
    <citation type="journal article" date="2019" name="Sci. Rep.">
        <title>A high-quality genome of Eragrostis curvula grass provides insights into Poaceae evolution and supports new strategies to enhance forage quality.</title>
        <authorList>
            <person name="Carballo J."/>
            <person name="Santos B.A.C.M."/>
            <person name="Zappacosta D."/>
            <person name="Garbus I."/>
            <person name="Selva J.P."/>
            <person name="Gallo C.A."/>
            <person name="Diaz A."/>
            <person name="Albertini E."/>
            <person name="Caccamo M."/>
            <person name="Echenique V."/>
        </authorList>
    </citation>
    <scope>NUCLEOTIDE SEQUENCE [LARGE SCALE GENOMIC DNA]</scope>
    <source>
        <strain evidence="11">cv. Victoria</strain>
        <tissue evidence="10">Leaf</tissue>
    </source>
</reference>
<dbReference type="OrthoDB" id="5823761at2759"/>
<evidence type="ECO:0000256" key="3">
    <source>
        <dbReference type="ARBA" id="ARBA00022525"/>
    </source>
</evidence>
<proteinExistence type="inferred from homology"/>
<dbReference type="InterPro" id="IPR007112">
    <property type="entry name" value="Expansin/allergen_DPBB_dom"/>
</dbReference>
<keyword evidence="7" id="KW-0961">Cell wall biogenesis/degradation</keyword>
<evidence type="ECO:0000259" key="9">
    <source>
        <dbReference type="PROSITE" id="PS50843"/>
    </source>
</evidence>
<feature type="non-terminal residue" evidence="10">
    <location>
        <position position="1"/>
    </location>
</feature>
<dbReference type="PROSITE" id="PS50842">
    <property type="entry name" value="EXPANSIN_EG45"/>
    <property type="match status" value="1"/>
</dbReference>
<evidence type="ECO:0000313" key="10">
    <source>
        <dbReference type="EMBL" id="TVU33289.1"/>
    </source>
</evidence>
<dbReference type="AlphaFoldDB" id="A0A5J9VAZ4"/>
<dbReference type="GO" id="GO:0016020">
    <property type="term" value="C:membrane"/>
    <property type="evidence" value="ECO:0007669"/>
    <property type="project" value="UniProtKB-SubCell"/>
</dbReference>
<dbReference type="Gene3D" id="2.60.40.760">
    <property type="entry name" value="Expansin, cellulose-binding-like domain"/>
    <property type="match status" value="1"/>
</dbReference>
<dbReference type="PROSITE" id="PS50843">
    <property type="entry name" value="EXPANSIN_CBD"/>
    <property type="match status" value="1"/>
</dbReference>
<keyword evidence="6" id="KW-0325">Glycoprotein</keyword>
<sequence length="249" mass="26179">MAMSSLVVCAVLAACVSAGAAQWSPATATYYGGPDGNGTMGGACGYGNLYHAGYGIDNAALSPALFNGGASCGQCYAVMCDTSKSSWCRAGSMVTVTATNLCPPSPNSERPNLCNQPRQHLDMSQPAWEKIGAYNQDGIIPVVYQRVKCSRSGGVRFVITGSSSLTLVNIQNLAGSGSVAIALIKGTNTGWISMSRNWGANWQTNRLLVGQALSFAITSTGGQFILFLDLVPASWYFGQTFTSDKNFDY</sequence>
<dbReference type="GO" id="GO:0009664">
    <property type="term" value="P:plant-type cell wall organization"/>
    <property type="evidence" value="ECO:0007669"/>
    <property type="project" value="InterPro"/>
</dbReference>
<evidence type="ECO:0000259" key="8">
    <source>
        <dbReference type="PROSITE" id="PS50842"/>
    </source>
</evidence>
<keyword evidence="2 7" id="KW-0134">Cell wall</keyword>
<dbReference type="PRINTS" id="PR01226">
    <property type="entry name" value="EXPANSIN"/>
</dbReference>
<accession>A0A5J9VAZ4</accession>
<gene>
    <name evidence="10" type="ORF">EJB05_25082</name>
</gene>
<feature type="signal peptide" evidence="7">
    <location>
        <begin position="1"/>
        <end position="21"/>
    </location>
</feature>
<keyword evidence="3 7" id="KW-0964">Secreted</keyword>
<dbReference type="PANTHER" id="PTHR31867">
    <property type="entry name" value="EXPANSIN-A15"/>
    <property type="match status" value="1"/>
</dbReference>
<evidence type="ECO:0000256" key="7">
    <source>
        <dbReference type="RuleBase" id="RU365023"/>
    </source>
</evidence>
<evidence type="ECO:0000313" key="11">
    <source>
        <dbReference type="Proteomes" id="UP000324897"/>
    </source>
</evidence>
<feature type="domain" description="Expansin-like CBD" evidence="9">
    <location>
        <begin position="164"/>
        <end position="243"/>
    </location>
</feature>
<dbReference type="InterPro" id="IPR036749">
    <property type="entry name" value="Expansin_CBD_sf"/>
</dbReference>
<dbReference type="PRINTS" id="PR01225">
    <property type="entry name" value="EXPANSNFAMLY"/>
</dbReference>
<dbReference type="Pfam" id="PF03330">
    <property type="entry name" value="DPBB_1"/>
    <property type="match status" value="1"/>
</dbReference>
<dbReference type="InterPro" id="IPR009009">
    <property type="entry name" value="RlpA-like_DPBB"/>
</dbReference>
<keyword evidence="11" id="KW-1185">Reference proteome</keyword>